<evidence type="ECO:0000256" key="1">
    <source>
        <dbReference type="ARBA" id="ARBA00001946"/>
    </source>
</evidence>
<reference evidence="13" key="1">
    <citation type="submission" date="2015-12" db="EMBL/GenBank/DDBJ databases">
        <title>Complete genome sequences of two moderately thermophilic Paenibacillus species.</title>
        <authorList>
            <person name="Butler R.III."/>
            <person name="Wang J."/>
            <person name="Stark B.C."/>
            <person name="Pombert J.-F."/>
        </authorList>
    </citation>
    <scope>NUCLEOTIDE SEQUENCE [LARGE SCALE GENOMIC DNA]</scope>
    <source>
        <strain evidence="13">32O-Y</strain>
    </source>
</reference>
<dbReference type="InterPro" id="IPR001173">
    <property type="entry name" value="Glyco_trans_2-like"/>
</dbReference>
<dbReference type="AlphaFoldDB" id="A0A0U2M3G7"/>
<organism evidence="12 13">
    <name type="scientific">Paenibacillus naphthalenovorans</name>
    <dbReference type="NCBI Taxonomy" id="162209"/>
    <lineage>
        <taxon>Bacteria</taxon>
        <taxon>Bacillati</taxon>
        <taxon>Bacillota</taxon>
        <taxon>Bacilli</taxon>
        <taxon>Bacillales</taxon>
        <taxon>Paenibacillaceae</taxon>
        <taxon>Paenibacillus</taxon>
    </lineage>
</organism>
<dbReference type="PANTHER" id="PTHR48090">
    <property type="entry name" value="UNDECAPRENYL-PHOSPHATE 4-DEOXY-4-FORMAMIDO-L-ARABINOSE TRANSFERASE-RELATED"/>
    <property type="match status" value="1"/>
</dbReference>
<keyword evidence="4 12" id="KW-0808">Transferase</keyword>
<proteinExistence type="inferred from homology"/>
<evidence type="ECO:0000256" key="9">
    <source>
        <dbReference type="ARBA" id="ARBA00048997"/>
    </source>
</evidence>
<evidence type="ECO:0000256" key="10">
    <source>
        <dbReference type="SAM" id="Phobius"/>
    </source>
</evidence>
<dbReference type="EC" id="2.4.1.266" evidence="6"/>
<dbReference type="InterPro" id="IPR050256">
    <property type="entry name" value="Glycosyltransferase_2"/>
</dbReference>
<dbReference type="KEGG" id="pnp:IJ22_15280"/>
<dbReference type="Pfam" id="PF00535">
    <property type="entry name" value="Glycos_transf_2"/>
    <property type="match status" value="1"/>
</dbReference>
<dbReference type="Gene3D" id="3.90.550.10">
    <property type="entry name" value="Spore Coat Polysaccharide Biosynthesis Protein SpsA, Chain A"/>
    <property type="match status" value="1"/>
</dbReference>
<comment type="similarity">
    <text evidence="2">Belongs to the glycosyltransferase 2 family.</text>
</comment>
<keyword evidence="3" id="KW-0328">Glycosyltransferase</keyword>
<keyword evidence="13" id="KW-1185">Reference proteome</keyword>
<evidence type="ECO:0000256" key="8">
    <source>
        <dbReference type="ARBA" id="ARBA00048689"/>
    </source>
</evidence>
<evidence type="ECO:0000256" key="7">
    <source>
        <dbReference type="ARBA" id="ARBA00040894"/>
    </source>
</evidence>
<evidence type="ECO:0000256" key="2">
    <source>
        <dbReference type="ARBA" id="ARBA00006739"/>
    </source>
</evidence>
<comment type="catalytic activity">
    <reaction evidence="8">
        <text>(2R)-3-phosphoglycerate + UDP-alpha-D-glucose = (2R)-2-O-(alpha-D-glucopyranosyl)-3-phospho-glycerate + UDP + H(+)</text>
        <dbReference type="Rhea" id="RHEA:31319"/>
        <dbReference type="ChEBI" id="CHEBI:15378"/>
        <dbReference type="ChEBI" id="CHEBI:58223"/>
        <dbReference type="ChEBI" id="CHEBI:58272"/>
        <dbReference type="ChEBI" id="CHEBI:58885"/>
        <dbReference type="ChEBI" id="CHEBI:62600"/>
        <dbReference type="EC" id="2.4.1.266"/>
    </reaction>
    <physiologicalReaction direction="left-to-right" evidence="8">
        <dbReference type="Rhea" id="RHEA:31320"/>
    </physiologicalReaction>
</comment>
<evidence type="ECO:0000313" key="13">
    <source>
        <dbReference type="Proteomes" id="UP000061660"/>
    </source>
</evidence>
<name>A0A0U2M3G7_9BACL</name>
<dbReference type="STRING" id="162209.IJ22_15280"/>
<dbReference type="PANTHER" id="PTHR48090:SF10">
    <property type="entry name" value="GLUCOSYL-3-PHOSPHOGLYCERATE SYNTHASE"/>
    <property type="match status" value="1"/>
</dbReference>
<keyword evidence="10" id="KW-0812">Transmembrane</keyword>
<evidence type="ECO:0000313" key="12">
    <source>
        <dbReference type="EMBL" id="ALS21904.1"/>
    </source>
</evidence>
<comment type="catalytic activity">
    <reaction evidence="9">
        <text>an NDP-alpha-D-glucose + (2R)-3-phosphoglycerate = (2R)-2-O-(alpha-D-glucopyranosyl)-3-phospho-glycerate + a ribonucleoside 5'-diphosphate + H(+)</text>
        <dbReference type="Rhea" id="RHEA:47244"/>
        <dbReference type="ChEBI" id="CHEBI:15378"/>
        <dbReference type="ChEBI" id="CHEBI:57930"/>
        <dbReference type="ChEBI" id="CHEBI:58272"/>
        <dbReference type="ChEBI" id="CHEBI:62600"/>
        <dbReference type="ChEBI" id="CHEBI:76533"/>
        <dbReference type="EC" id="2.4.1.266"/>
    </reaction>
    <physiologicalReaction direction="left-to-right" evidence="9">
        <dbReference type="Rhea" id="RHEA:47245"/>
    </physiologicalReaction>
</comment>
<sequence length="267" mass="28746">MMKQTTANKPKSKRPVKTFFHNSEAPKVSVIIPVMNEIKTLGHVIRAASRVHSKTEVIVVANGSTDSSEELAELSGARVISFKQPLGHDVGRAIGAMEAKGDILVFTDGDIKVSTSMLTPLVAAIKNGADIALNNHSGPIYKKEVHSVVLAKYALNVMLSRSDLKGASMTTIPHAMARKALAMIGAGALAVPPLAMAIAVQKGLKIRRVNRVPVGKMNRKRNRIKNGFDPLAELIIGDHLEAMERVIQATDARGGIPDLPNKRHLVR</sequence>
<keyword evidence="10" id="KW-0472">Membrane</keyword>
<dbReference type="GO" id="GO:0016757">
    <property type="term" value="F:glycosyltransferase activity"/>
    <property type="evidence" value="ECO:0007669"/>
    <property type="project" value="UniProtKB-KW"/>
</dbReference>
<evidence type="ECO:0000259" key="11">
    <source>
        <dbReference type="Pfam" id="PF00535"/>
    </source>
</evidence>
<evidence type="ECO:0000256" key="5">
    <source>
        <dbReference type="ARBA" id="ARBA00022842"/>
    </source>
</evidence>
<evidence type="ECO:0000256" key="4">
    <source>
        <dbReference type="ARBA" id="ARBA00022679"/>
    </source>
</evidence>
<feature type="transmembrane region" description="Helical" evidence="10">
    <location>
        <begin position="180"/>
        <end position="200"/>
    </location>
</feature>
<accession>A0A0U2M3G7</accession>
<dbReference type="EMBL" id="CP013652">
    <property type="protein sequence ID" value="ALS21904.1"/>
    <property type="molecule type" value="Genomic_DNA"/>
</dbReference>
<dbReference type="InterPro" id="IPR029044">
    <property type="entry name" value="Nucleotide-diphossugar_trans"/>
</dbReference>
<comment type="cofactor">
    <cofactor evidence="1">
        <name>Mg(2+)</name>
        <dbReference type="ChEBI" id="CHEBI:18420"/>
    </cofactor>
</comment>
<dbReference type="Proteomes" id="UP000061660">
    <property type="component" value="Chromosome"/>
</dbReference>
<keyword evidence="5" id="KW-0460">Magnesium</keyword>
<evidence type="ECO:0000256" key="6">
    <source>
        <dbReference type="ARBA" id="ARBA00039022"/>
    </source>
</evidence>
<dbReference type="PATRIC" id="fig|162209.4.peg.1619"/>
<feature type="domain" description="Glycosyltransferase 2-like" evidence="11">
    <location>
        <begin position="29"/>
        <end position="133"/>
    </location>
</feature>
<evidence type="ECO:0000256" key="3">
    <source>
        <dbReference type="ARBA" id="ARBA00022676"/>
    </source>
</evidence>
<gene>
    <name evidence="12" type="ORF">IJ22_15280</name>
</gene>
<dbReference type="SUPFAM" id="SSF53448">
    <property type="entry name" value="Nucleotide-diphospho-sugar transferases"/>
    <property type="match status" value="1"/>
</dbReference>
<protein>
    <recommendedName>
        <fullName evidence="7">Glucosyl-3-phosphoglycerate synthase</fullName>
        <ecNumber evidence="6">2.4.1.266</ecNumber>
    </recommendedName>
</protein>
<reference evidence="12 13" key="2">
    <citation type="journal article" date="2016" name="Genome Announc.">
        <title>Complete Genome Sequences of Two Interactive Moderate Thermophiles, Paenibacillus napthalenovorans 32O-Y and Paenibacillus sp. 32O-W.</title>
        <authorList>
            <person name="Butler R.R.III."/>
            <person name="Wang J."/>
            <person name="Stark B.C."/>
            <person name="Pombert J.F."/>
        </authorList>
    </citation>
    <scope>NUCLEOTIDE SEQUENCE [LARGE SCALE GENOMIC DNA]</scope>
    <source>
        <strain evidence="12 13">32O-Y</strain>
    </source>
</reference>
<keyword evidence="10" id="KW-1133">Transmembrane helix</keyword>